<dbReference type="InterPro" id="IPR050789">
    <property type="entry name" value="Diverse_Enzym_Activities"/>
</dbReference>
<gene>
    <name evidence="3" type="ORF">FHR75_000851</name>
</gene>
<dbReference type="SUPFAM" id="SSF56601">
    <property type="entry name" value="beta-lactamase/transpeptidase-like"/>
    <property type="match status" value="1"/>
</dbReference>
<dbReference type="RefSeq" id="WP_183390473.1">
    <property type="nucleotide sequence ID" value="NZ_JACHVY010000001.1"/>
</dbReference>
<dbReference type="Gene3D" id="3.40.710.10">
    <property type="entry name" value="DD-peptidase/beta-lactamase superfamily"/>
    <property type="match status" value="1"/>
</dbReference>
<dbReference type="PANTHER" id="PTHR43283">
    <property type="entry name" value="BETA-LACTAMASE-RELATED"/>
    <property type="match status" value="1"/>
</dbReference>
<protein>
    <submittedName>
        <fullName evidence="3">CubicO group peptidase (Beta-lactamase class C family)</fullName>
    </submittedName>
</protein>
<reference evidence="3 4" key="2">
    <citation type="submission" date="2020-08" db="EMBL/GenBank/DDBJ databases">
        <authorList>
            <person name="Partida-Martinez L."/>
            <person name="Huntemann M."/>
            <person name="Clum A."/>
            <person name="Wang J."/>
            <person name="Palaniappan K."/>
            <person name="Ritter S."/>
            <person name="Chen I.-M."/>
            <person name="Stamatis D."/>
            <person name="Reddy T."/>
            <person name="O'Malley R."/>
            <person name="Daum C."/>
            <person name="Shapiro N."/>
            <person name="Ivanova N."/>
            <person name="Kyrpides N."/>
            <person name="Woyke T."/>
        </authorList>
    </citation>
    <scope>NUCLEOTIDE SEQUENCE [LARGE SCALE GENOMIC DNA]</scope>
    <source>
        <strain evidence="3 4">AS2.23</strain>
    </source>
</reference>
<dbReference type="Proteomes" id="UP000533269">
    <property type="component" value="Unassembled WGS sequence"/>
</dbReference>
<organism evidence="3 4">
    <name type="scientific">Kineococcus radiotolerans</name>
    <dbReference type="NCBI Taxonomy" id="131568"/>
    <lineage>
        <taxon>Bacteria</taxon>
        <taxon>Bacillati</taxon>
        <taxon>Actinomycetota</taxon>
        <taxon>Actinomycetes</taxon>
        <taxon>Kineosporiales</taxon>
        <taxon>Kineosporiaceae</taxon>
        <taxon>Kineococcus</taxon>
    </lineage>
</organism>
<sequence length="374" mass="37838">MSRTPSTARPARSRPPLLVALAAALVLGLGAFAPAAPPTPSADSTGDPALAQRLRAAVGDLAGQGFAVAAGDASTSARAAIGTAAPGRPLTAATPQEIGSVTKAMTGLLLADAVERGEVSPGTTLAEVHPDRDLPPELAATTLAELATHTSGLPRLSTRAQLRNLVTASTYGNPYAWDTPDSLLTDAAWTPLRTPRGEYAYSNLGFALLGQALAERAGVPYPQLLAERVLVPLGMTRTAAVPGELPADRAVELGPDGRPTTPWLSAGSAPAGTGVYSTAEDLGRLAAAAASGRLPGARALEPVVDADGARAGWGWLVADLDGRTVLGYNGATYGVQSSVWAEPATGRWVAVTSPSGSAAPDTQAVALRLLGFAL</sequence>
<evidence type="ECO:0000259" key="2">
    <source>
        <dbReference type="Pfam" id="PF00144"/>
    </source>
</evidence>
<feature type="domain" description="Beta-lactamase-related" evidence="2">
    <location>
        <begin position="57"/>
        <end position="358"/>
    </location>
</feature>
<evidence type="ECO:0000256" key="1">
    <source>
        <dbReference type="SAM" id="SignalP"/>
    </source>
</evidence>
<feature type="chain" id="PRO_5038591966" evidence="1">
    <location>
        <begin position="36"/>
        <end position="374"/>
    </location>
</feature>
<feature type="signal peptide" evidence="1">
    <location>
        <begin position="1"/>
        <end position="35"/>
    </location>
</feature>
<comment type="caution">
    <text evidence="3">The sequence shown here is derived from an EMBL/GenBank/DDBJ whole genome shotgun (WGS) entry which is preliminary data.</text>
</comment>
<dbReference type="Pfam" id="PF00144">
    <property type="entry name" value="Beta-lactamase"/>
    <property type="match status" value="1"/>
</dbReference>
<dbReference type="AlphaFoldDB" id="A0A7W4XVQ3"/>
<evidence type="ECO:0000313" key="4">
    <source>
        <dbReference type="Proteomes" id="UP000533269"/>
    </source>
</evidence>
<dbReference type="EMBL" id="JACHVY010000001">
    <property type="protein sequence ID" value="MBB2900063.1"/>
    <property type="molecule type" value="Genomic_DNA"/>
</dbReference>
<name>A0A7W4XVQ3_KINRA</name>
<reference evidence="3 4" key="1">
    <citation type="submission" date="2020-08" db="EMBL/GenBank/DDBJ databases">
        <title>The Agave Microbiome: Exploring the role of microbial communities in plant adaptations to desert environments.</title>
        <authorList>
            <person name="Partida-Martinez L.P."/>
        </authorList>
    </citation>
    <scope>NUCLEOTIDE SEQUENCE [LARGE SCALE GENOMIC DNA]</scope>
    <source>
        <strain evidence="3 4">AS2.23</strain>
    </source>
</reference>
<dbReference type="InterPro" id="IPR012338">
    <property type="entry name" value="Beta-lactam/transpept-like"/>
</dbReference>
<keyword evidence="1" id="KW-0732">Signal</keyword>
<evidence type="ECO:0000313" key="3">
    <source>
        <dbReference type="EMBL" id="MBB2900063.1"/>
    </source>
</evidence>
<dbReference type="InterPro" id="IPR001466">
    <property type="entry name" value="Beta-lactam-related"/>
</dbReference>
<accession>A0A7W4XVQ3</accession>
<dbReference type="PANTHER" id="PTHR43283:SF15">
    <property type="entry name" value="CONSERVED PROTEIN"/>
    <property type="match status" value="1"/>
</dbReference>
<proteinExistence type="predicted"/>